<evidence type="ECO:0000256" key="4">
    <source>
        <dbReference type="ARBA" id="ARBA00022825"/>
    </source>
</evidence>
<evidence type="ECO:0000313" key="9">
    <source>
        <dbReference type="EMBL" id="GLI02093.1"/>
    </source>
</evidence>
<dbReference type="PANTHER" id="PTHR43806">
    <property type="entry name" value="PEPTIDASE S8"/>
    <property type="match status" value="1"/>
</dbReference>
<dbReference type="PROSITE" id="PS00136">
    <property type="entry name" value="SUBTILASE_ASP"/>
    <property type="match status" value="1"/>
</dbReference>
<dbReference type="InterPro" id="IPR036852">
    <property type="entry name" value="Peptidase_S8/S53_dom_sf"/>
</dbReference>
<dbReference type="InterPro" id="IPR023827">
    <property type="entry name" value="Peptidase_S8_Asp-AS"/>
</dbReference>
<dbReference type="GO" id="GO:0008233">
    <property type="term" value="F:peptidase activity"/>
    <property type="evidence" value="ECO:0007669"/>
    <property type="project" value="UniProtKB-KW"/>
</dbReference>
<dbReference type="PROSITE" id="PS00138">
    <property type="entry name" value="SUBTILASE_SER"/>
    <property type="match status" value="1"/>
</dbReference>
<dbReference type="GO" id="GO:0006508">
    <property type="term" value="P:proteolysis"/>
    <property type="evidence" value="ECO:0007669"/>
    <property type="project" value="UniProtKB-KW"/>
</dbReference>
<proteinExistence type="inferred from homology"/>
<feature type="active site" description="Charge relay system" evidence="5">
    <location>
        <position position="209"/>
    </location>
</feature>
<evidence type="ECO:0000256" key="5">
    <source>
        <dbReference type="PROSITE-ProRule" id="PRU01240"/>
    </source>
</evidence>
<keyword evidence="10" id="KW-1185">Reference proteome</keyword>
<evidence type="ECO:0000256" key="6">
    <source>
        <dbReference type="RuleBase" id="RU003355"/>
    </source>
</evidence>
<dbReference type="Pfam" id="PF00082">
    <property type="entry name" value="Peptidase_S8"/>
    <property type="match status" value="1"/>
</dbReference>
<reference evidence="9" key="1">
    <citation type="submission" date="2022-12" db="EMBL/GenBank/DDBJ databases">
        <title>New Phytohabitans aurantiacus sp. RD004123 nov., an actinomycete isolated from soil.</title>
        <authorList>
            <person name="Triningsih D.W."/>
            <person name="Harunari E."/>
            <person name="Igarashi Y."/>
        </authorList>
    </citation>
    <scope>NUCLEOTIDE SEQUENCE</scope>
    <source>
        <strain evidence="9">RD004123</strain>
    </source>
</reference>
<dbReference type="PANTHER" id="PTHR43806:SF11">
    <property type="entry name" value="CEREVISIN-RELATED"/>
    <property type="match status" value="1"/>
</dbReference>
<comment type="caution">
    <text evidence="9">The sequence shown here is derived from an EMBL/GenBank/DDBJ whole genome shotgun (WGS) entry which is preliminary data.</text>
</comment>
<gene>
    <name evidence="9" type="ORF">Pa4123_73710</name>
</gene>
<evidence type="ECO:0000256" key="2">
    <source>
        <dbReference type="ARBA" id="ARBA00022670"/>
    </source>
</evidence>
<dbReference type="PROSITE" id="PS51892">
    <property type="entry name" value="SUBTILASE"/>
    <property type="match status" value="1"/>
</dbReference>
<dbReference type="SUPFAM" id="SSF52743">
    <property type="entry name" value="Subtilisin-like"/>
    <property type="match status" value="1"/>
</dbReference>
<evidence type="ECO:0000259" key="8">
    <source>
        <dbReference type="Pfam" id="PF00082"/>
    </source>
</evidence>
<evidence type="ECO:0000256" key="7">
    <source>
        <dbReference type="SAM" id="SignalP"/>
    </source>
</evidence>
<dbReference type="InterPro" id="IPR015500">
    <property type="entry name" value="Peptidase_S8_subtilisin-rel"/>
</dbReference>
<feature type="chain" id="PRO_5045906949" evidence="7">
    <location>
        <begin position="24"/>
        <end position="553"/>
    </location>
</feature>
<evidence type="ECO:0000256" key="3">
    <source>
        <dbReference type="ARBA" id="ARBA00022801"/>
    </source>
</evidence>
<keyword evidence="7" id="KW-0732">Signal</keyword>
<organism evidence="9 10">
    <name type="scientific">Phytohabitans aurantiacus</name>
    <dbReference type="NCBI Taxonomy" id="3016789"/>
    <lineage>
        <taxon>Bacteria</taxon>
        <taxon>Bacillati</taxon>
        <taxon>Actinomycetota</taxon>
        <taxon>Actinomycetes</taxon>
        <taxon>Micromonosporales</taxon>
        <taxon>Micromonosporaceae</taxon>
    </lineage>
</organism>
<dbReference type="InterPro" id="IPR000209">
    <property type="entry name" value="Peptidase_S8/S53_dom"/>
</dbReference>
<feature type="signal peptide" evidence="7">
    <location>
        <begin position="1"/>
        <end position="23"/>
    </location>
</feature>
<name>A0ABQ5R6A0_9ACTN</name>
<dbReference type="EMBL" id="BSDI01000054">
    <property type="protein sequence ID" value="GLI02093.1"/>
    <property type="molecule type" value="Genomic_DNA"/>
</dbReference>
<feature type="active site" description="Charge relay system" evidence="5">
    <location>
        <position position="459"/>
    </location>
</feature>
<feature type="domain" description="Peptidase S8/S53" evidence="8">
    <location>
        <begin position="152"/>
        <end position="524"/>
    </location>
</feature>
<dbReference type="PROSITE" id="PS00137">
    <property type="entry name" value="SUBTILASE_HIS"/>
    <property type="match status" value="1"/>
</dbReference>
<dbReference type="InterPro" id="IPR050131">
    <property type="entry name" value="Peptidase_S8_subtilisin-like"/>
</dbReference>
<evidence type="ECO:0000313" key="10">
    <source>
        <dbReference type="Proteomes" id="UP001144280"/>
    </source>
</evidence>
<sequence>MGSVATATALALVAIAPTGPSNAAPASTTDYTVVAEDGVSADAAVAAIAAAGGTVVERNDSVGVFRVSSTRTDFATRATASDALIGAAQRRAIGYAPKLEIDAVEQENRATAATGTARGRGGSTKLDPLDDKLWGLDMIRADESRRKQAGNKGVTVGILDTGLDASNPDLAPNFSTSLSRNFAPDLVDVDGPCEVASCLDPVGTDDNGHGTHVAGTIGAAANGVGVSGIAPKVTLVELKGGQDSGYFFLEPVVNALTHAADSGLDVVNMSFYVDPWLYNCLNNPADSPESQAEQRAIIKAMTRALTYAHFKGVTLVGALGNNHEDLGDPRTDISSPDYGAPAYPREIDNNTCWDLPVEGPFVIGVSALGPSGKKSDFSNYGTEQISVAAPGGWFRDGFGTPSYRTDANMILSSYPKKVLQEEGSVDADGNVVPEAASLVFKDCTAAGACGYYTYLQGTSMAAPHASGVAALIVSQFGKRDYRRGGLTLAPWKVEYQLNRTAAEHACPEPRLQTYTNEGRNEEFNAYCAGSKNFNGFYGYGIIDAYAAVTTRGL</sequence>
<dbReference type="Proteomes" id="UP001144280">
    <property type="component" value="Unassembled WGS sequence"/>
</dbReference>
<protein>
    <submittedName>
        <fullName evidence="9">Serine protease</fullName>
    </submittedName>
</protein>
<accession>A0ABQ5R6A0</accession>
<keyword evidence="3 5" id="KW-0378">Hydrolase</keyword>
<keyword evidence="4 5" id="KW-0720">Serine protease</keyword>
<comment type="similarity">
    <text evidence="1 5 6">Belongs to the peptidase S8 family.</text>
</comment>
<dbReference type="InterPro" id="IPR023828">
    <property type="entry name" value="Peptidase_S8_Ser-AS"/>
</dbReference>
<dbReference type="Gene3D" id="3.40.50.200">
    <property type="entry name" value="Peptidase S8/S53 domain"/>
    <property type="match status" value="1"/>
</dbReference>
<evidence type="ECO:0000256" key="1">
    <source>
        <dbReference type="ARBA" id="ARBA00011073"/>
    </source>
</evidence>
<dbReference type="InterPro" id="IPR022398">
    <property type="entry name" value="Peptidase_S8_His-AS"/>
</dbReference>
<keyword evidence="2 5" id="KW-0645">Protease</keyword>
<feature type="active site" description="Charge relay system" evidence="5">
    <location>
        <position position="160"/>
    </location>
</feature>
<dbReference type="PRINTS" id="PR00723">
    <property type="entry name" value="SUBTILISIN"/>
</dbReference>